<dbReference type="GO" id="GO:0005880">
    <property type="term" value="C:nuclear microtubule"/>
    <property type="evidence" value="ECO:0007669"/>
    <property type="project" value="TreeGrafter"/>
</dbReference>
<keyword evidence="4" id="KW-0493">Microtubule</keyword>
<reference evidence="10" key="1">
    <citation type="journal article" date="2017" name="Nat. Commun.">
        <title>The asparagus genome sheds light on the origin and evolution of a young Y chromosome.</title>
        <authorList>
            <person name="Harkess A."/>
            <person name="Zhou J."/>
            <person name="Xu C."/>
            <person name="Bowers J.E."/>
            <person name="Van der Hulst R."/>
            <person name="Ayyampalayam S."/>
            <person name="Mercati F."/>
            <person name="Riccardi P."/>
            <person name="McKain M.R."/>
            <person name="Kakrana A."/>
            <person name="Tang H."/>
            <person name="Ray J."/>
            <person name="Groenendijk J."/>
            <person name="Arikit S."/>
            <person name="Mathioni S.M."/>
            <person name="Nakano M."/>
            <person name="Shan H."/>
            <person name="Telgmann-Rauber A."/>
            <person name="Kanno A."/>
            <person name="Yue Z."/>
            <person name="Chen H."/>
            <person name="Li W."/>
            <person name="Chen Y."/>
            <person name="Xu X."/>
            <person name="Zhang Y."/>
            <person name="Luo S."/>
            <person name="Chen H."/>
            <person name="Gao J."/>
            <person name="Mao Z."/>
            <person name="Pires J.C."/>
            <person name="Luo M."/>
            <person name="Kudrna D."/>
            <person name="Wing R.A."/>
            <person name="Meyers B.C."/>
            <person name="Yi K."/>
            <person name="Kong H."/>
            <person name="Lavrijsen P."/>
            <person name="Sunseri F."/>
            <person name="Falavigna A."/>
            <person name="Ye Y."/>
            <person name="Leebens-Mack J.H."/>
            <person name="Chen G."/>
        </authorList>
    </citation>
    <scope>NUCLEOTIDE SEQUENCE [LARGE SCALE GENOMIC DNA]</scope>
    <source>
        <strain evidence="10">cv. DH0086</strain>
    </source>
</reference>
<evidence type="ECO:0000256" key="3">
    <source>
        <dbReference type="ARBA" id="ARBA00022490"/>
    </source>
</evidence>
<keyword evidence="10" id="KW-1185">Reference proteome</keyword>
<evidence type="ECO:0000313" key="10">
    <source>
        <dbReference type="Proteomes" id="UP000243459"/>
    </source>
</evidence>
<dbReference type="GO" id="GO:0090307">
    <property type="term" value="P:mitotic spindle assembly"/>
    <property type="evidence" value="ECO:0007669"/>
    <property type="project" value="TreeGrafter"/>
</dbReference>
<dbReference type="Pfam" id="PF06886">
    <property type="entry name" value="TPX2"/>
    <property type="match status" value="1"/>
</dbReference>
<evidence type="ECO:0000259" key="8">
    <source>
        <dbReference type="Pfam" id="PF06886"/>
    </source>
</evidence>
<feature type="compositionally biased region" description="Basic residues" evidence="7">
    <location>
        <begin position="129"/>
        <end position="141"/>
    </location>
</feature>
<dbReference type="EMBL" id="CM007383">
    <property type="protein sequence ID" value="ONK74917.1"/>
    <property type="molecule type" value="Genomic_DNA"/>
</dbReference>
<comment type="subcellular location">
    <subcellularLocation>
        <location evidence="1">Cytoplasm</location>
        <location evidence="1">Cytoskeleton</location>
    </subcellularLocation>
</comment>
<evidence type="ECO:0000256" key="1">
    <source>
        <dbReference type="ARBA" id="ARBA00004245"/>
    </source>
</evidence>
<keyword evidence="5" id="KW-0206">Cytoskeleton</keyword>
<organism evidence="9 10">
    <name type="scientific">Asparagus officinalis</name>
    <name type="common">Garden asparagus</name>
    <dbReference type="NCBI Taxonomy" id="4686"/>
    <lineage>
        <taxon>Eukaryota</taxon>
        <taxon>Viridiplantae</taxon>
        <taxon>Streptophyta</taxon>
        <taxon>Embryophyta</taxon>
        <taxon>Tracheophyta</taxon>
        <taxon>Spermatophyta</taxon>
        <taxon>Magnoliopsida</taxon>
        <taxon>Liliopsida</taxon>
        <taxon>Asparagales</taxon>
        <taxon>Asparagaceae</taxon>
        <taxon>Asparagoideae</taxon>
        <taxon>Asparagus</taxon>
    </lineage>
</organism>
<evidence type="ECO:0000256" key="6">
    <source>
        <dbReference type="SAM" id="Coils"/>
    </source>
</evidence>
<dbReference type="AlphaFoldDB" id="A0A5P1FBX9"/>
<feature type="domain" description="TPX2 C-terminal" evidence="8">
    <location>
        <begin position="45"/>
        <end position="121"/>
    </location>
</feature>
<dbReference type="GO" id="GO:0008017">
    <property type="term" value="F:microtubule binding"/>
    <property type="evidence" value="ECO:0007669"/>
    <property type="project" value="TreeGrafter"/>
</dbReference>
<keyword evidence="3" id="KW-0963">Cytoplasm</keyword>
<evidence type="ECO:0000256" key="2">
    <source>
        <dbReference type="ARBA" id="ARBA00005885"/>
    </source>
</evidence>
<dbReference type="InterPro" id="IPR027329">
    <property type="entry name" value="TPX2_C"/>
</dbReference>
<proteinExistence type="inferred from homology"/>
<sequence length="141" mass="17026">MEERERMEREGAQKRLFKAQPILREEDPIPLPERERKPLTDVEEFVLHVNHRAQERSEFDKKIKEKEVMYKRLREEQETSKLIEEENEIKQMRREMVPHARPLPKFDNPFLPQRSAKDLTKAKSPISRVKQRGGRRQRANS</sequence>
<dbReference type="GO" id="GO:0005819">
    <property type="term" value="C:spindle"/>
    <property type="evidence" value="ECO:0007669"/>
    <property type="project" value="InterPro"/>
</dbReference>
<feature type="compositionally biased region" description="Basic and acidic residues" evidence="7">
    <location>
        <begin position="1"/>
        <end position="13"/>
    </location>
</feature>
<dbReference type="Gramene" id="ONK74917">
    <property type="protein sequence ID" value="ONK74917"/>
    <property type="gene ID" value="A4U43_C03F11440"/>
</dbReference>
<evidence type="ECO:0000256" key="4">
    <source>
        <dbReference type="ARBA" id="ARBA00022701"/>
    </source>
</evidence>
<protein>
    <recommendedName>
        <fullName evidence="8">TPX2 C-terminal domain-containing protein</fullName>
    </recommendedName>
</protein>
<comment type="similarity">
    <text evidence="2">Belongs to the TPX2 family.</text>
</comment>
<evidence type="ECO:0000313" key="9">
    <source>
        <dbReference type="EMBL" id="ONK74917.1"/>
    </source>
</evidence>
<keyword evidence="6" id="KW-0175">Coiled coil</keyword>
<gene>
    <name evidence="9" type="ORF">A4U43_C03F11440</name>
</gene>
<feature type="coiled-coil region" evidence="6">
    <location>
        <begin position="56"/>
        <end position="95"/>
    </location>
</feature>
<name>A0A5P1FBX9_ASPOF</name>
<feature type="region of interest" description="Disordered" evidence="7">
    <location>
        <begin position="1"/>
        <end position="21"/>
    </location>
</feature>
<dbReference type="InterPro" id="IPR009675">
    <property type="entry name" value="TPX2_fam"/>
</dbReference>
<evidence type="ECO:0000256" key="7">
    <source>
        <dbReference type="SAM" id="MobiDB-lite"/>
    </source>
</evidence>
<dbReference type="Proteomes" id="UP000243459">
    <property type="component" value="Chromosome 3"/>
</dbReference>
<evidence type="ECO:0000256" key="5">
    <source>
        <dbReference type="ARBA" id="ARBA00023212"/>
    </source>
</evidence>
<dbReference type="PANTHER" id="PTHR14326:SF44">
    <property type="entry name" value="TARGETING PROTEIN FOR XKLP2"/>
    <property type="match status" value="1"/>
</dbReference>
<dbReference type="GO" id="GO:0060236">
    <property type="term" value="P:regulation of mitotic spindle organization"/>
    <property type="evidence" value="ECO:0007669"/>
    <property type="project" value="InterPro"/>
</dbReference>
<accession>A0A5P1FBX9</accession>
<dbReference type="GO" id="GO:0030295">
    <property type="term" value="F:protein kinase activator activity"/>
    <property type="evidence" value="ECO:0007669"/>
    <property type="project" value="TreeGrafter"/>
</dbReference>
<dbReference type="OMA" id="NIWAVHI"/>
<dbReference type="PANTHER" id="PTHR14326">
    <property type="entry name" value="TARGETING PROTEIN FOR XKLP2"/>
    <property type="match status" value="1"/>
</dbReference>
<feature type="region of interest" description="Disordered" evidence="7">
    <location>
        <begin position="99"/>
        <end position="141"/>
    </location>
</feature>